<evidence type="ECO:0000313" key="1">
    <source>
        <dbReference type="EMBL" id="QBC89174.1"/>
    </source>
</evidence>
<keyword evidence="1" id="KW-0614">Plasmid</keyword>
<name>A0A411KXF3_KLEPN</name>
<gene>
    <name evidence="1" type="ORF">pB29_001</name>
</gene>
<reference evidence="1" key="1">
    <citation type="submission" date="2018-12" db="EMBL/GenBank/DDBJ databases">
        <title>IncQ1 plasmid carrying blaKPC-2 gene in Klebsiella pneumoniae isolates.</title>
        <authorList>
            <person name="Campos P.A."/>
            <person name="Araujo B.F."/>
            <person name="Dias V.L."/>
            <person name="Cerdeira L.T."/>
            <person name="Ferreira M.L."/>
            <person name="Machado L.G."/>
            <person name="Lincopan N."/>
            <person name="Gontijo-Filho P.P."/>
            <person name="Ribas R.M."/>
        </authorList>
    </citation>
    <scope>NUCLEOTIDE SEQUENCE</scope>
    <source>
        <strain evidence="1">B29</strain>
        <plasmid evidence="1">pB29</plasmid>
    </source>
</reference>
<accession>A0A411KXF3</accession>
<geneLocation type="plasmid" evidence="1">
    <name>pB29</name>
</geneLocation>
<proteinExistence type="predicted"/>
<dbReference type="EMBL" id="MK330869">
    <property type="protein sequence ID" value="QBC89174.1"/>
    <property type="molecule type" value="Genomic_DNA"/>
</dbReference>
<organism evidence="1">
    <name type="scientific">Klebsiella pneumoniae</name>
    <dbReference type="NCBI Taxonomy" id="573"/>
    <lineage>
        <taxon>Bacteria</taxon>
        <taxon>Pseudomonadati</taxon>
        <taxon>Pseudomonadota</taxon>
        <taxon>Gammaproteobacteria</taxon>
        <taxon>Enterobacterales</taxon>
        <taxon>Enterobacteriaceae</taxon>
        <taxon>Klebsiella/Raoultella group</taxon>
        <taxon>Klebsiella</taxon>
        <taxon>Klebsiella pneumoniae complex</taxon>
    </lineage>
</organism>
<dbReference type="AlphaFoldDB" id="A0A411KXF3"/>
<protein>
    <submittedName>
        <fullName evidence="1">Uncharacterized protein</fullName>
    </submittedName>
</protein>
<sequence>MVWGLAGFARLSPCRAAVGGRVQPSAADRAIIRPLAGILGKGKQCPTRALLTAPSGLFLDNHGWIFPTPRQLPPFLGLQVWGRDSYRGGGVIVKQGSIEKTGNKAR</sequence>